<evidence type="ECO:0000313" key="1">
    <source>
        <dbReference type="EMBL" id="AAA74079.1"/>
    </source>
</evidence>
<reference evidence="1" key="1">
    <citation type="journal article" date="1994" name="Parasitol. Res.">
        <title>Characterization of multiple unique cDNAs encoding the major surface glycoprotein of rat-derived Pneumocystis carinii.</title>
        <authorList>
            <person name="Linke M.J."/>
            <person name="Smulian A.G."/>
            <person name="Stringer J.R."/>
            <person name="Walzer P.D."/>
        </authorList>
    </citation>
    <scope>NUCLEOTIDE SEQUENCE</scope>
    <source>
        <strain evidence="1">prototype form 1</strain>
    </source>
</reference>
<dbReference type="EMBL" id="U07067">
    <property type="protein sequence ID" value="AAA74079.1"/>
    <property type="molecule type" value="mRNA"/>
</dbReference>
<organism evidence="1">
    <name type="scientific">Pneumocystis carinii</name>
    <dbReference type="NCBI Taxonomy" id="4754"/>
    <lineage>
        <taxon>Eukaryota</taxon>
        <taxon>Fungi</taxon>
        <taxon>Dikarya</taxon>
        <taxon>Ascomycota</taxon>
        <taxon>Taphrinomycotina</taxon>
        <taxon>Pneumocystomycetes</taxon>
        <taxon>Pneumocystaceae</taxon>
        <taxon>Pneumocystis</taxon>
    </lineage>
</organism>
<feature type="non-terminal residue" evidence="1">
    <location>
        <position position="43"/>
    </location>
</feature>
<proteinExistence type="evidence at transcript level"/>
<feature type="non-terminal residue" evidence="1">
    <location>
        <position position="1"/>
    </location>
</feature>
<sequence>CGFREECQESKQACRKIDELCGGIKPLEITPHHTDAKRNLNHY</sequence>
<protein>
    <submittedName>
        <fullName evidence="1">Major surface glycoprotein</fullName>
    </submittedName>
</protein>
<accession>Q01633</accession>
<name>Q01633_PNECA</name>
<dbReference type="AlphaFoldDB" id="Q01633"/>